<dbReference type="OrthoDB" id="123525at2"/>
<dbReference type="Proteomes" id="UP000245629">
    <property type="component" value="Chromosome 1"/>
</dbReference>
<organism evidence="2 3">
    <name type="scientific">Azospirillum thermophilum</name>
    <dbReference type="NCBI Taxonomy" id="2202148"/>
    <lineage>
        <taxon>Bacteria</taxon>
        <taxon>Pseudomonadati</taxon>
        <taxon>Pseudomonadota</taxon>
        <taxon>Alphaproteobacteria</taxon>
        <taxon>Rhodospirillales</taxon>
        <taxon>Azospirillaceae</taxon>
        <taxon>Azospirillum</taxon>
    </lineage>
</organism>
<evidence type="ECO:0000256" key="1">
    <source>
        <dbReference type="SAM" id="MobiDB-lite"/>
    </source>
</evidence>
<name>A0A2S2CLF0_9PROT</name>
<evidence type="ECO:0000313" key="3">
    <source>
        <dbReference type="Proteomes" id="UP000245629"/>
    </source>
</evidence>
<protein>
    <submittedName>
        <fullName evidence="2">Uncharacterized protein</fullName>
    </submittedName>
</protein>
<dbReference type="KEGG" id="azz:DEW08_03385"/>
<evidence type="ECO:0000313" key="2">
    <source>
        <dbReference type="EMBL" id="AWK85345.1"/>
    </source>
</evidence>
<sequence>MVALPGPHPYLADDGPLPAQRAEEAARRYFEDAVDKVRNAASGSRNNTLSSCAYAVGRLVGGGYISESEARSALEAAAQFAAMPAREAHATITRALARGAAKPRDLEAERGERRGQRRATSAPRPAPAPFKQPAPTKPAGPPVTVPHLDDAPAMWAMSVAVDAAADRRDVRYLVRRALRPDTSAVRYQPYWKSLFYPYRLPGGAIQAGQRLPLTEDGGFADPRKRPFTRGELLNSLFVIEATVEDGPSVLCDGPEDALACYQATGWRCFGSGGKNRFRHVADHLQPGDVLIYVRDRDNTDNAEYEPIERACRAKQITAIALDPPDHLLLDGKPVKDVNDVLRAAGNEAVRTWLEGALAAAQPAGEALNDNGVRAPDPQPSPEPPDDADEPHHGPVPAYFPAPTEPREAALARLRRTVAEFFEATTGPAAARAEFERRRIAGIKDEMEPWEKGAATKRITAEVCAEFGVADLHQPGRRLFLTGGNACKAAAEEVAAIRLPLSVWWLAPSLRAAEARAASYRKIAGPDSLPAYIVRGRTAQDPRNRKVTMCRRPDVAYKAAESGLSVREKVCPDCQYRDSCGYLRQDREIAAMGGRGVFIANHNYGFLPGCPAPMPHLVVADESMIQVAYTRLIVDPAALETMTWLGGRLDEGFPFRRVLDGTRKALTGPNALERLRTMVKRGDIEIAASILERTATGEAGKAVDDGGGDPVIVERLDAVERRHALKIARLLRLVANEFDQPRATFNAVRFDSEYPVKVDGEVKRLPRILGFVGRELSLPQQVPILHLDSTGNPRIVRKIFGEDIEHVHVPVERLGAVVGTTGKNYARQSIIGTDAAGRELRPDEADRLCREIMAVREALPGETIVSGNKDVIEHLTDKYGLPMQSSDWFGAVRGMGADDAVSALVVGRDQPSTTDAEDMARPFLADDPMPLIHADAYMKEVRGRRMSDGSVVAVTVEVHPDYRVQDMLEQVREAEIVQAMDRVAPTNGARMVVLMNNLVLDVTYDKCVRHAELVAGGARWERALAMRGVLPLKPAEMHRIWPNLWESERSAKWEIAEKVGPVWERFTGQDSQIIEFHLENLSSEGVVGVSYRPVGQRGGPPTRALVDLRRHPDPAAALADLLEVAVTVVDMPTTAAPKAGVAPVVEPVADVAPVAQSVAAPLPAGPGLIGEPPIVTVAPPPELWGGWATEAEDPLAGVEAPEDVERAALQEFDVGFVDAVGDEEAWAFPDPVPII</sequence>
<dbReference type="RefSeq" id="WP_109324484.1">
    <property type="nucleotide sequence ID" value="NZ_CP029352.1"/>
</dbReference>
<proteinExistence type="predicted"/>
<dbReference type="EMBL" id="CP029352">
    <property type="protein sequence ID" value="AWK85345.1"/>
    <property type="molecule type" value="Genomic_DNA"/>
</dbReference>
<feature type="compositionally biased region" description="Pro residues" evidence="1">
    <location>
        <begin position="124"/>
        <end position="144"/>
    </location>
</feature>
<dbReference type="AlphaFoldDB" id="A0A2S2CLF0"/>
<accession>A0A2S2CLF0</accession>
<feature type="region of interest" description="Disordered" evidence="1">
    <location>
        <begin position="367"/>
        <end position="402"/>
    </location>
</feature>
<feature type="region of interest" description="Disordered" evidence="1">
    <location>
        <begin position="96"/>
        <end position="146"/>
    </location>
</feature>
<gene>
    <name evidence="2" type="ORF">DEW08_03385</name>
</gene>
<keyword evidence="3" id="KW-1185">Reference proteome</keyword>
<reference evidence="3" key="1">
    <citation type="submission" date="2018-05" db="EMBL/GenBank/DDBJ databases">
        <title>Azospirillum thermophila sp. nov., a novel isolated from hot spring.</title>
        <authorList>
            <person name="Zhao Z."/>
        </authorList>
    </citation>
    <scope>NUCLEOTIDE SEQUENCE [LARGE SCALE GENOMIC DNA]</scope>
    <source>
        <strain evidence="3">CFH 70021</strain>
    </source>
</reference>
<feature type="compositionally biased region" description="Basic and acidic residues" evidence="1">
    <location>
        <begin position="102"/>
        <end position="114"/>
    </location>
</feature>